<reference evidence="3 4" key="1">
    <citation type="journal article" date="2019" name="Int. J. Syst. Evol. Microbiol.">
        <title>The Global Catalogue of Microorganisms (GCM) 10K type strain sequencing project: providing services to taxonomists for standard genome sequencing and annotation.</title>
        <authorList>
            <consortium name="The Broad Institute Genomics Platform"/>
            <consortium name="The Broad Institute Genome Sequencing Center for Infectious Disease"/>
            <person name="Wu L."/>
            <person name="Ma J."/>
        </authorList>
    </citation>
    <scope>NUCLEOTIDE SEQUENCE [LARGE SCALE GENOMIC DNA]</scope>
    <source>
        <strain evidence="3 4">JCM 16221</strain>
    </source>
</reference>
<dbReference type="EMBL" id="BAAARA010000002">
    <property type="protein sequence ID" value="GAA2335688.1"/>
    <property type="molecule type" value="Genomic_DNA"/>
</dbReference>
<accession>A0ABN3FQX7</accession>
<evidence type="ECO:0008006" key="5">
    <source>
        <dbReference type="Google" id="ProtNLM"/>
    </source>
</evidence>
<proteinExistence type="predicted"/>
<evidence type="ECO:0000256" key="2">
    <source>
        <dbReference type="SAM" id="Phobius"/>
    </source>
</evidence>
<sequence length="219" mass="22100">MDERKLEELFRDTVRTVPPASFDEQDVTRRSRQITARRRRVAVGGTVAAAAVLAGGVGIGSQVLAPSADNVAGPPPAQPTADAPAPRVQGGPSVLEERSTGCAPDAQLVEAVTAELPAAANSSPSAPASCPSGAKAAAFELRDGQAAGQVTVLVSPAGAMSPQQAAPGDERLPDGAQRSVRKARSGKLVVVVSEPDPSSSAPPYGARVAPLAGDLAARF</sequence>
<comment type="caution">
    <text evidence="3">The sequence shown here is derived from an EMBL/GenBank/DDBJ whole genome shotgun (WGS) entry which is preliminary data.</text>
</comment>
<keyword evidence="2" id="KW-0472">Membrane</keyword>
<keyword evidence="2" id="KW-0812">Transmembrane</keyword>
<name>A0ABN3FQX7_9PSEU</name>
<evidence type="ECO:0000313" key="3">
    <source>
        <dbReference type="EMBL" id="GAA2335688.1"/>
    </source>
</evidence>
<evidence type="ECO:0000256" key="1">
    <source>
        <dbReference type="SAM" id="MobiDB-lite"/>
    </source>
</evidence>
<feature type="transmembrane region" description="Helical" evidence="2">
    <location>
        <begin position="41"/>
        <end position="65"/>
    </location>
</feature>
<feature type="region of interest" description="Disordered" evidence="1">
    <location>
        <begin position="158"/>
        <end position="187"/>
    </location>
</feature>
<gene>
    <name evidence="3" type="ORF">GCM10009854_09480</name>
</gene>
<dbReference type="RefSeq" id="WP_344126924.1">
    <property type="nucleotide sequence ID" value="NZ_BAAARA010000002.1"/>
</dbReference>
<protein>
    <recommendedName>
        <fullName evidence="5">Anti-sigma factor</fullName>
    </recommendedName>
</protein>
<keyword evidence="4" id="KW-1185">Reference proteome</keyword>
<keyword evidence="2" id="KW-1133">Transmembrane helix</keyword>
<dbReference type="Proteomes" id="UP001501218">
    <property type="component" value="Unassembled WGS sequence"/>
</dbReference>
<evidence type="ECO:0000313" key="4">
    <source>
        <dbReference type="Proteomes" id="UP001501218"/>
    </source>
</evidence>
<organism evidence="3 4">
    <name type="scientific">Saccharopolyspora halophila</name>
    <dbReference type="NCBI Taxonomy" id="405551"/>
    <lineage>
        <taxon>Bacteria</taxon>
        <taxon>Bacillati</taxon>
        <taxon>Actinomycetota</taxon>
        <taxon>Actinomycetes</taxon>
        <taxon>Pseudonocardiales</taxon>
        <taxon>Pseudonocardiaceae</taxon>
        <taxon>Saccharopolyspora</taxon>
    </lineage>
</organism>
<feature type="region of interest" description="Disordered" evidence="1">
    <location>
        <begin position="65"/>
        <end position="101"/>
    </location>
</feature>